<organism evidence="1 2">
    <name type="scientific">Lentinula aff. lateritia</name>
    <dbReference type="NCBI Taxonomy" id="2804960"/>
    <lineage>
        <taxon>Eukaryota</taxon>
        <taxon>Fungi</taxon>
        <taxon>Dikarya</taxon>
        <taxon>Basidiomycota</taxon>
        <taxon>Agaricomycotina</taxon>
        <taxon>Agaricomycetes</taxon>
        <taxon>Agaricomycetidae</taxon>
        <taxon>Agaricales</taxon>
        <taxon>Marasmiineae</taxon>
        <taxon>Omphalotaceae</taxon>
        <taxon>Lentinula</taxon>
    </lineage>
</organism>
<keyword evidence="2" id="KW-1185">Reference proteome</keyword>
<comment type="caution">
    <text evidence="1">The sequence shown here is derived from an EMBL/GenBank/DDBJ whole genome shotgun (WGS) entry which is preliminary data.</text>
</comment>
<gene>
    <name evidence="1" type="ORF">F5876DRAFT_51343</name>
</gene>
<name>A0ACC1TM93_9AGAR</name>
<reference evidence="1" key="1">
    <citation type="submission" date="2022-09" db="EMBL/GenBank/DDBJ databases">
        <title>A Global Phylogenomic Analysis of the Shiitake Genus Lentinula.</title>
        <authorList>
            <consortium name="DOE Joint Genome Institute"/>
            <person name="Sierra-Patev S."/>
            <person name="Min B."/>
            <person name="Naranjo-Ortiz M."/>
            <person name="Looney B."/>
            <person name="Konkel Z."/>
            <person name="Slot J.C."/>
            <person name="Sakamoto Y."/>
            <person name="Steenwyk J.L."/>
            <person name="Rokas A."/>
            <person name="Carro J."/>
            <person name="Camarero S."/>
            <person name="Ferreira P."/>
            <person name="Molpeceres G."/>
            <person name="Ruiz-Duenas F.J."/>
            <person name="Serrano A."/>
            <person name="Henrissat B."/>
            <person name="Drula E."/>
            <person name="Hughes K.W."/>
            <person name="Mata J.L."/>
            <person name="Ishikawa N.K."/>
            <person name="Vargas-Isla R."/>
            <person name="Ushijima S."/>
            <person name="Smith C.A."/>
            <person name="Ahrendt S."/>
            <person name="Andreopoulos W."/>
            <person name="He G."/>
            <person name="Labutti K."/>
            <person name="Lipzen A."/>
            <person name="Ng V."/>
            <person name="Riley R."/>
            <person name="Sandor L."/>
            <person name="Barry K."/>
            <person name="Martinez A.T."/>
            <person name="Xiao Y."/>
            <person name="Gibbons J.G."/>
            <person name="Terashima K."/>
            <person name="Grigoriev I.V."/>
            <person name="Hibbett D.S."/>
        </authorList>
    </citation>
    <scope>NUCLEOTIDE SEQUENCE</scope>
    <source>
        <strain evidence="1">TMI1499</strain>
    </source>
</reference>
<proteinExistence type="predicted"/>
<feature type="non-terminal residue" evidence="1">
    <location>
        <position position="1"/>
    </location>
</feature>
<evidence type="ECO:0000313" key="1">
    <source>
        <dbReference type="EMBL" id="KAJ3805733.1"/>
    </source>
</evidence>
<dbReference type="EMBL" id="MU795539">
    <property type="protein sequence ID" value="KAJ3805733.1"/>
    <property type="molecule type" value="Genomic_DNA"/>
</dbReference>
<evidence type="ECO:0000313" key="2">
    <source>
        <dbReference type="Proteomes" id="UP001163835"/>
    </source>
</evidence>
<protein>
    <submittedName>
        <fullName evidence="1">Uncharacterized protein</fullName>
    </submittedName>
</protein>
<dbReference type="Proteomes" id="UP001163835">
    <property type="component" value="Unassembled WGS sequence"/>
</dbReference>
<sequence>QIGQITLDNASNNNTMMASLESEFMLRGIPFHRDGNRIRYVFSSHYQHCSSGNRREDFQNAVLAMRNEIQKKIVERGHSSNDDDDELLQRVVVLLRDVDTQWSSTFLMVDRFLELYPAIERFILNDPKLSDTILFSATDLEVLNDIRKYLFVFHSIQELASTEKTPTLSIILPLYEGLIEMLGLMKTTLPNLSHIIDVSLWKLREYVDKARGTWIYALAMAINPTTKLEWISKNWPQYDAAQARQWLKSSVCYNIC</sequence>
<accession>A0ACC1TM93</accession>